<dbReference type="InterPro" id="IPR026341">
    <property type="entry name" value="T9SS_type_B"/>
</dbReference>
<proteinExistence type="predicted"/>
<dbReference type="Proteomes" id="UP000245468">
    <property type="component" value="Chromosome"/>
</dbReference>
<dbReference type="OrthoDB" id="1490014at2"/>
<evidence type="ECO:0000313" key="2">
    <source>
        <dbReference type="Proteomes" id="UP000245468"/>
    </source>
</evidence>
<dbReference type="NCBIfam" id="TIGR04131">
    <property type="entry name" value="Bac_Flav_CTERM"/>
    <property type="match status" value="1"/>
</dbReference>
<name>A0A2S2DSR7_9BACT</name>
<accession>A0A2S2DSR7</accession>
<dbReference type="RefSeq" id="WP_109322095.1">
    <property type="nucleotide sequence ID" value="NZ_CP029346.1"/>
</dbReference>
<dbReference type="EMBL" id="CP029346">
    <property type="protein sequence ID" value="AWL08339.1"/>
    <property type="molecule type" value="Genomic_DNA"/>
</dbReference>
<dbReference type="KEGG" id="psez:HME7025_00467"/>
<keyword evidence="2" id="KW-1185">Reference proteome</keyword>
<gene>
    <name evidence="1" type="ORF">HME7025_00467</name>
</gene>
<evidence type="ECO:0008006" key="3">
    <source>
        <dbReference type="Google" id="ProtNLM"/>
    </source>
</evidence>
<dbReference type="AlphaFoldDB" id="A0A2S2DSR7"/>
<evidence type="ECO:0000313" key="1">
    <source>
        <dbReference type="EMBL" id="AWL08339.1"/>
    </source>
</evidence>
<sequence>MFLTNTLLISRLTYPSLTRVKSFLLLVFLLGTYVSSWAQCPVWVATEKKVVVFSPNRLIGEPYPNPIPIPVNGAQNADIKWTWTLAGTNRGQEIGVTDSTRLNTTFDIQKIIQSHQDLEGTSFTLTYFITGVGKDATTGQPCQSFATIDVVVLVKIHPYNAITPNSDDTNDEWFIDYLYNYPDANIVIFDRWGQPVFESTGYQYEEKPFKGKFNGKDLPSGTYMYRITPSEEYGTIYGNLTIVR</sequence>
<protein>
    <recommendedName>
        <fullName evidence="3">Gliding motility-associated C-terminal domain-containing protein</fullName>
    </recommendedName>
</protein>
<organism evidence="1 2">
    <name type="scientific">Aquirufa nivalisilvae</name>
    <dbReference type="NCBI Taxonomy" id="2516557"/>
    <lineage>
        <taxon>Bacteria</taxon>
        <taxon>Pseudomonadati</taxon>
        <taxon>Bacteroidota</taxon>
        <taxon>Cytophagia</taxon>
        <taxon>Cytophagales</taxon>
        <taxon>Flectobacillaceae</taxon>
        <taxon>Aquirufa</taxon>
    </lineage>
</organism>
<reference evidence="2" key="1">
    <citation type="submission" date="2018-05" db="EMBL/GenBank/DDBJ databases">
        <title>Pseudarcicella sp. HME7025 Genome sequencing and assembly.</title>
        <authorList>
            <person name="Kim H."/>
            <person name="Kang H."/>
            <person name="Joh K."/>
        </authorList>
    </citation>
    <scope>NUCLEOTIDE SEQUENCE [LARGE SCALE GENOMIC DNA]</scope>
    <source>
        <strain evidence="2">HME7025</strain>
    </source>
</reference>
<dbReference type="Pfam" id="PF13585">
    <property type="entry name" value="CHU_C"/>
    <property type="match status" value="1"/>
</dbReference>